<dbReference type="SUPFAM" id="SSF56112">
    <property type="entry name" value="Protein kinase-like (PK-like)"/>
    <property type="match status" value="1"/>
</dbReference>
<protein>
    <submittedName>
        <fullName evidence="9">Mitogen-activated protein kinase kinase kinase 17-like</fullName>
    </submittedName>
</protein>
<evidence type="ECO:0000256" key="1">
    <source>
        <dbReference type="ARBA" id="ARBA00022679"/>
    </source>
</evidence>
<evidence type="ECO:0000256" key="2">
    <source>
        <dbReference type="ARBA" id="ARBA00022741"/>
    </source>
</evidence>
<gene>
    <name evidence="9" type="primary">LOC111306532</name>
</gene>
<accession>A0A6P6A5R0</accession>
<dbReference type="GO" id="GO:0007165">
    <property type="term" value="P:signal transduction"/>
    <property type="evidence" value="ECO:0007669"/>
    <property type="project" value="TreeGrafter"/>
</dbReference>
<evidence type="ECO:0000313" key="9">
    <source>
        <dbReference type="RefSeq" id="XP_022760095.1"/>
    </source>
</evidence>
<dbReference type="PROSITE" id="PS50011">
    <property type="entry name" value="PROTEIN_KINASE_DOM"/>
    <property type="match status" value="1"/>
</dbReference>
<dbReference type="InterPro" id="IPR000719">
    <property type="entry name" value="Prot_kinase_dom"/>
</dbReference>
<evidence type="ECO:0000256" key="4">
    <source>
        <dbReference type="ARBA" id="ARBA00022840"/>
    </source>
</evidence>
<dbReference type="AlphaFoldDB" id="A0A6P6A5R0"/>
<dbReference type="InterPro" id="IPR017441">
    <property type="entry name" value="Protein_kinase_ATP_BS"/>
</dbReference>
<keyword evidence="2 5" id="KW-0547">Nucleotide-binding</keyword>
<dbReference type="InterPro" id="IPR008271">
    <property type="entry name" value="Ser/Thr_kinase_AS"/>
</dbReference>
<dbReference type="PROSITE" id="PS00108">
    <property type="entry name" value="PROTEIN_KINASE_ST"/>
    <property type="match status" value="1"/>
</dbReference>
<proteinExistence type="inferred from homology"/>
<dbReference type="InterPro" id="IPR052751">
    <property type="entry name" value="Plant_MAPKKK"/>
</dbReference>
<dbReference type="InterPro" id="IPR011009">
    <property type="entry name" value="Kinase-like_dom_sf"/>
</dbReference>
<sequence length="379" mass="42180">MDFPVVKGVDIRNGLAMEWIKLKVLGKGSYGVVNLVKPINYVFADRVFAVKSCRYEDSSSVQKELEILEQFADCRNIVQCYGDLLSIDQGMLVYNLFLEYAPGGSFLDLMVKKYGGKIPESDVKCYSKMLLEGIRDIHARGYVHCDLKPANILVFPPDRYGSISNLKIADFGLLRRAGERNMPEVEAWMLNFPGTGVYMPPESVTDGKISAALDIWSLGCVVLEMITGKLPWEYHNLADLAIKIGFSRYPPKIPENMSSTGKDFLMKCFARNPSERWTADMLLSHPFLLSECPPLSPHCLPCMEELEGFGFVTSILAVGPVYECTLFHTLKQVGGYSPVIRCNSESFASAELKIKSIGCTKCQSIGHFSCPDCSNTPKV</sequence>
<dbReference type="GeneID" id="111306532"/>
<feature type="domain" description="Protein kinase" evidence="7">
    <location>
        <begin position="19"/>
        <end position="288"/>
    </location>
</feature>
<dbReference type="OrthoDB" id="25592at2759"/>
<dbReference type="GO" id="GO:0005524">
    <property type="term" value="F:ATP binding"/>
    <property type="evidence" value="ECO:0007669"/>
    <property type="project" value="UniProtKB-UniRule"/>
</dbReference>
<evidence type="ECO:0000259" key="7">
    <source>
        <dbReference type="PROSITE" id="PS50011"/>
    </source>
</evidence>
<dbReference type="SMART" id="SM00220">
    <property type="entry name" value="S_TKc"/>
    <property type="match status" value="1"/>
</dbReference>
<dbReference type="GO" id="GO:0004674">
    <property type="term" value="F:protein serine/threonine kinase activity"/>
    <property type="evidence" value="ECO:0007669"/>
    <property type="project" value="UniProtKB-KW"/>
</dbReference>
<reference evidence="9" key="1">
    <citation type="submission" date="2025-08" db="UniProtKB">
        <authorList>
            <consortium name="RefSeq"/>
        </authorList>
    </citation>
    <scope>IDENTIFICATION</scope>
    <source>
        <tissue evidence="9">Fruit stalk</tissue>
    </source>
</reference>
<evidence type="ECO:0000256" key="6">
    <source>
        <dbReference type="RuleBase" id="RU000304"/>
    </source>
</evidence>
<keyword evidence="6" id="KW-0723">Serine/threonine-protein kinase</keyword>
<evidence type="ECO:0000313" key="8">
    <source>
        <dbReference type="Proteomes" id="UP000515121"/>
    </source>
</evidence>
<evidence type="ECO:0000256" key="5">
    <source>
        <dbReference type="PROSITE-ProRule" id="PRU10141"/>
    </source>
</evidence>
<dbReference type="PANTHER" id="PTHR48011">
    <property type="entry name" value="CCR4-NOT TRANSCRIPTIONAL COMPLEX SUBUNIT CAF120-RELATED"/>
    <property type="match status" value="1"/>
</dbReference>
<keyword evidence="1" id="KW-0808">Transferase</keyword>
<evidence type="ECO:0000256" key="3">
    <source>
        <dbReference type="ARBA" id="ARBA00022777"/>
    </source>
</evidence>
<dbReference type="PANTHER" id="PTHR48011:SF51">
    <property type="entry name" value="PROTEIN KINASE SUPERFAMILY PROTEIN"/>
    <property type="match status" value="1"/>
</dbReference>
<dbReference type="PROSITE" id="PS00107">
    <property type="entry name" value="PROTEIN_KINASE_ATP"/>
    <property type="match status" value="1"/>
</dbReference>
<dbReference type="Pfam" id="PF00069">
    <property type="entry name" value="Pkinase"/>
    <property type="match status" value="1"/>
</dbReference>
<keyword evidence="8" id="KW-1185">Reference proteome</keyword>
<feature type="binding site" evidence="5">
    <location>
        <position position="51"/>
    </location>
    <ligand>
        <name>ATP</name>
        <dbReference type="ChEBI" id="CHEBI:30616"/>
    </ligand>
</feature>
<dbReference type="KEGG" id="dzi:111306532"/>
<dbReference type="Proteomes" id="UP000515121">
    <property type="component" value="Unplaced"/>
</dbReference>
<comment type="similarity">
    <text evidence="6">Belongs to the protein kinase superfamily.</text>
</comment>
<name>A0A6P6A5R0_DURZI</name>
<dbReference type="CDD" id="cd06606">
    <property type="entry name" value="STKc_MAPKKK"/>
    <property type="match status" value="1"/>
</dbReference>
<keyword evidence="3" id="KW-0418">Kinase</keyword>
<dbReference type="RefSeq" id="XP_022760095.1">
    <property type="nucleotide sequence ID" value="XM_022904360.1"/>
</dbReference>
<dbReference type="Gene3D" id="1.10.510.10">
    <property type="entry name" value="Transferase(Phosphotransferase) domain 1"/>
    <property type="match status" value="1"/>
</dbReference>
<organism evidence="8 9">
    <name type="scientific">Durio zibethinus</name>
    <name type="common">Durian</name>
    <dbReference type="NCBI Taxonomy" id="66656"/>
    <lineage>
        <taxon>Eukaryota</taxon>
        <taxon>Viridiplantae</taxon>
        <taxon>Streptophyta</taxon>
        <taxon>Embryophyta</taxon>
        <taxon>Tracheophyta</taxon>
        <taxon>Spermatophyta</taxon>
        <taxon>Magnoliopsida</taxon>
        <taxon>eudicotyledons</taxon>
        <taxon>Gunneridae</taxon>
        <taxon>Pentapetalae</taxon>
        <taxon>rosids</taxon>
        <taxon>malvids</taxon>
        <taxon>Malvales</taxon>
        <taxon>Malvaceae</taxon>
        <taxon>Helicteroideae</taxon>
        <taxon>Durio</taxon>
    </lineage>
</organism>
<keyword evidence="4 5" id="KW-0067">ATP-binding</keyword>